<dbReference type="PIRSF" id="PIRSF018147">
    <property type="entry name" value="ORMDL"/>
    <property type="match status" value="1"/>
</dbReference>
<dbReference type="EMBL" id="OU015568">
    <property type="protein sequence ID" value="CAG5086071.1"/>
    <property type="molecule type" value="Genomic_DNA"/>
</dbReference>
<dbReference type="Proteomes" id="UP001158576">
    <property type="component" value="Chromosome PAR"/>
</dbReference>
<keyword evidence="5 8" id="KW-0472">Membrane</keyword>
<evidence type="ECO:0000256" key="6">
    <source>
        <dbReference type="ARBA" id="ARBA00038646"/>
    </source>
</evidence>
<keyword evidence="10" id="KW-1185">Reference proteome</keyword>
<evidence type="ECO:0000313" key="10">
    <source>
        <dbReference type="Proteomes" id="UP001158576"/>
    </source>
</evidence>
<proteinExistence type="inferred from homology"/>
<evidence type="ECO:0000256" key="8">
    <source>
        <dbReference type="SAM" id="Phobius"/>
    </source>
</evidence>
<comment type="subunit">
    <text evidence="6">Ceramide-sensitive subunit of the serine palmitoyltransferase (SPT) complex, which is also composed of SPTLC1, SPTLC2/3 and SPTSSA/B.</text>
</comment>
<evidence type="ECO:0000256" key="1">
    <source>
        <dbReference type="ARBA" id="ARBA00004141"/>
    </source>
</evidence>
<gene>
    <name evidence="9" type="ORF">OKIOD_LOCUS2659</name>
</gene>
<evidence type="ECO:0000256" key="2">
    <source>
        <dbReference type="ARBA" id="ARBA00007649"/>
    </source>
</evidence>
<name>A0ABN7RYE9_OIKDI</name>
<protein>
    <submittedName>
        <fullName evidence="9">Oidioi.mRNA.OKI2018_I69.PAR.g11101.t2.cds</fullName>
    </submittedName>
</protein>
<accession>A0ABN7RYE9</accession>
<reference evidence="9 10" key="1">
    <citation type="submission" date="2021-04" db="EMBL/GenBank/DDBJ databases">
        <authorList>
            <person name="Bliznina A."/>
        </authorList>
    </citation>
    <scope>NUCLEOTIDE SEQUENCE [LARGE SCALE GENOMIC DNA]</scope>
</reference>
<sequence>MAGVVGTAHSCANPNTNVWNSRGIWISYVLVVLLLHFIILCIPAKVLTVEWCWTITNVVHSILMYLLMHSVKGTPFHTTDQGSSRFLTGWEQMDGEEQFTEARKFFLSASIVLYLLASFYTKYEYEHFQWNTAALLLSVLPKLPQFHRVRVFGINRY</sequence>
<comment type="similarity">
    <text evidence="2">Belongs to the ORM family.</text>
</comment>
<comment type="function">
    <text evidence="7">Plays an essential role in the homeostatic regulation of sphingolipid de novo biosynthesis by modulating the activity of the serine palmitoyltransferase (SPT) in response to ceramide levels. When complexed to SPT, the binding of ceramides to its N-terminus stabilizes a conformation that block SPT substrate entry, hence preventing SPT catalytic activity. Through this mechanism, maintains ceramide levels at sufficient concentrations for the production of complex sphingolipids, but which prevents the accumulation of ceramides to levels that trigger apoptosis.</text>
</comment>
<organism evidence="9 10">
    <name type="scientific">Oikopleura dioica</name>
    <name type="common">Tunicate</name>
    <dbReference type="NCBI Taxonomy" id="34765"/>
    <lineage>
        <taxon>Eukaryota</taxon>
        <taxon>Metazoa</taxon>
        <taxon>Chordata</taxon>
        <taxon>Tunicata</taxon>
        <taxon>Appendicularia</taxon>
        <taxon>Copelata</taxon>
        <taxon>Oikopleuridae</taxon>
        <taxon>Oikopleura</taxon>
    </lineage>
</organism>
<dbReference type="InterPro" id="IPR007203">
    <property type="entry name" value="ORMDL"/>
</dbReference>
<comment type="subcellular location">
    <subcellularLocation>
        <location evidence="1">Membrane</location>
        <topology evidence="1">Multi-pass membrane protein</topology>
    </subcellularLocation>
</comment>
<dbReference type="Pfam" id="PF04061">
    <property type="entry name" value="ORMDL"/>
    <property type="match status" value="1"/>
</dbReference>
<feature type="transmembrane region" description="Helical" evidence="8">
    <location>
        <begin position="24"/>
        <end position="44"/>
    </location>
</feature>
<evidence type="ECO:0000256" key="4">
    <source>
        <dbReference type="ARBA" id="ARBA00022989"/>
    </source>
</evidence>
<keyword evidence="4 8" id="KW-1133">Transmembrane helix</keyword>
<dbReference type="PANTHER" id="PTHR12665">
    <property type="entry name" value="ORMDL PROTEINS"/>
    <property type="match status" value="1"/>
</dbReference>
<evidence type="ECO:0000256" key="5">
    <source>
        <dbReference type="ARBA" id="ARBA00023136"/>
    </source>
</evidence>
<keyword evidence="3 8" id="KW-0812">Transmembrane</keyword>
<evidence type="ECO:0000313" key="9">
    <source>
        <dbReference type="EMBL" id="CAG5086071.1"/>
    </source>
</evidence>
<evidence type="ECO:0000256" key="3">
    <source>
        <dbReference type="ARBA" id="ARBA00022692"/>
    </source>
</evidence>
<evidence type="ECO:0000256" key="7">
    <source>
        <dbReference type="ARBA" id="ARBA00045896"/>
    </source>
</evidence>